<sequence length="156" mass="17420">MGSKLRFQRVPFVEVWSRALDKSTCMSRPACRGNISFQMILVLLVGSTLSLLIPQSKISAKKSVYVSSTAPPWVEEEDDDEIQRSPSTLPEIHRLTSLSVCQEDTFLSLERLLSKSATFLSLQCLAGHVTMPSAPTMCRNHLMYKSFILLSPKAKT</sequence>
<comment type="caution">
    <text evidence="1">The sequence shown here is derived from an EMBL/GenBank/DDBJ whole genome shotgun (WGS) entry which is preliminary data.</text>
</comment>
<gene>
    <name evidence="1" type="ORF">GBAR_LOCUS18778</name>
</gene>
<proteinExistence type="predicted"/>
<protein>
    <submittedName>
        <fullName evidence="1">Uncharacterized protein</fullName>
    </submittedName>
</protein>
<accession>A0AA35WUH9</accession>
<evidence type="ECO:0000313" key="1">
    <source>
        <dbReference type="EMBL" id="CAI8033294.1"/>
    </source>
</evidence>
<keyword evidence="2" id="KW-1185">Reference proteome</keyword>
<evidence type="ECO:0000313" key="2">
    <source>
        <dbReference type="Proteomes" id="UP001174909"/>
    </source>
</evidence>
<reference evidence="1" key="1">
    <citation type="submission" date="2023-03" db="EMBL/GenBank/DDBJ databases">
        <authorList>
            <person name="Steffen K."/>
            <person name="Cardenas P."/>
        </authorList>
    </citation>
    <scope>NUCLEOTIDE SEQUENCE</scope>
</reference>
<dbReference type="AlphaFoldDB" id="A0AA35WUH9"/>
<dbReference type="EMBL" id="CASHTH010002655">
    <property type="protein sequence ID" value="CAI8033294.1"/>
    <property type="molecule type" value="Genomic_DNA"/>
</dbReference>
<organism evidence="1 2">
    <name type="scientific">Geodia barretti</name>
    <name type="common">Barrett's horny sponge</name>
    <dbReference type="NCBI Taxonomy" id="519541"/>
    <lineage>
        <taxon>Eukaryota</taxon>
        <taxon>Metazoa</taxon>
        <taxon>Porifera</taxon>
        <taxon>Demospongiae</taxon>
        <taxon>Heteroscleromorpha</taxon>
        <taxon>Tetractinellida</taxon>
        <taxon>Astrophorina</taxon>
        <taxon>Geodiidae</taxon>
        <taxon>Geodia</taxon>
    </lineage>
</organism>
<dbReference type="Proteomes" id="UP001174909">
    <property type="component" value="Unassembled WGS sequence"/>
</dbReference>
<name>A0AA35WUH9_GEOBA</name>